<keyword evidence="2" id="KW-0812">Transmembrane</keyword>
<evidence type="ECO:0000256" key="1">
    <source>
        <dbReference type="SAM" id="MobiDB-lite"/>
    </source>
</evidence>
<reference evidence="3 4" key="1">
    <citation type="submission" date="2024-09" db="EMBL/GenBank/DDBJ databases">
        <authorList>
            <person name="Sun Q."/>
            <person name="Mori K."/>
        </authorList>
    </citation>
    <scope>NUCLEOTIDE SEQUENCE [LARGE SCALE GENOMIC DNA]</scope>
    <source>
        <strain evidence="3 4">JCM 12763</strain>
    </source>
</reference>
<feature type="transmembrane region" description="Helical" evidence="2">
    <location>
        <begin position="218"/>
        <end position="239"/>
    </location>
</feature>
<keyword evidence="4" id="KW-1185">Reference proteome</keyword>
<keyword evidence="2" id="KW-1133">Transmembrane helix</keyword>
<feature type="region of interest" description="Disordered" evidence="1">
    <location>
        <begin position="144"/>
        <end position="169"/>
    </location>
</feature>
<sequence>MTLRVLHQQFLLRVLFVVMMGGLSMPLVVHQEAIAAETGGEAPEGPLDLCREAEDLNAQGWPTKALGLLDEQVPDGASATATPTGEAGEDPPTDDGSTATADPDDGPVDEPDLCREVKVDALIRIARGEAYTSLATSLEAAAANEADGSADDPAGTSPAQTDLCPPVDAAGLDARGARQLAFQCNRDNPPPVDEGLLATVQRAWHKAVTAVVDPLQTLALPVALVGLALMVMARLVVPLPRRWPRVSSRGHGWLALVSGVTVLAAALSIAASLPTGLHGAIEIPVLVFAAVAVVAASIMLAVLRPGAWWTLALGSLAVAVPVIGAVTQASDRVLLLVIGSVLAGLGVVLVATEMATRLRLSIAVRDTANADKEATVGHLVALLETMGGEEPRGLEVPRGADVTALTSNIISTDPTNAVLKVLWSLWQVVVAPVPWRIQVDEDTNGRFNVVITRNGRAETAAVVHPAELELGPVAPTADAPAAGDNEGGAAGPTTTPDLHRFVAAAILVALGRRYTDFDNLYGVTDWRSLGYHCVATMDVPEGPPRERLLAKALQAQRDNLPAQLALQSSLHRKAKEYDELDRFASWLEDFVHRLGMHELQGTALHLRALNMRTAVLINRDYAQDPLRRELTPAVEDTTKELAEALEQYQGQRPVDQVGGQTFGDLMGARLRWYQAAVGESGPPFTVNPPTPREAYSAACYFASLDFKPDVAIAMLKEADVDNALRDWRSKDPQLERLRRDKAYDEAFPVEPRKDVLDLPAMRAEQPNLKRIGLTTTASLAAYYGRERELAELVGISLVSAARITSAAELVRSLSRRLPDHAIEVVNVLHDLGLADPDNLRRLSGCERWRLVRSIEEGVQKQVQPDPAHLRRDLHLWLSTWPVRRRAGQQQN</sequence>
<feature type="transmembrane region" description="Helical" evidence="2">
    <location>
        <begin position="12"/>
        <end position="29"/>
    </location>
</feature>
<feature type="region of interest" description="Disordered" evidence="1">
    <location>
        <begin position="75"/>
        <end position="113"/>
    </location>
</feature>
<keyword evidence="2" id="KW-0472">Membrane</keyword>
<dbReference type="RefSeq" id="WP_141339271.1">
    <property type="nucleotide sequence ID" value="NZ_JBHMAX010000036.1"/>
</dbReference>
<proteinExistence type="predicted"/>
<protein>
    <submittedName>
        <fullName evidence="3">Uncharacterized protein</fullName>
    </submittedName>
</protein>
<organism evidence="3 4">
    <name type="scientific">Ornithinimicrobium kibberense</name>
    <dbReference type="NCBI Taxonomy" id="282060"/>
    <lineage>
        <taxon>Bacteria</taxon>
        <taxon>Bacillati</taxon>
        <taxon>Actinomycetota</taxon>
        <taxon>Actinomycetes</taxon>
        <taxon>Micrococcales</taxon>
        <taxon>Ornithinimicrobiaceae</taxon>
        <taxon>Ornithinimicrobium</taxon>
    </lineage>
</organism>
<feature type="transmembrane region" description="Helical" evidence="2">
    <location>
        <begin position="283"/>
        <end position="303"/>
    </location>
</feature>
<evidence type="ECO:0000256" key="2">
    <source>
        <dbReference type="SAM" id="Phobius"/>
    </source>
</evidence>
<name>A0ABV5V6K4_9MICO</name>
<feature type="transmembrane region" description="Helical" evidence="2">
    <location>
        <begin position="333"/>
        <end position="352"/>
    </location>
</feature>
<feature type="transmembrane region" description="Helical" evidence="2">
    <location>
        <begin position="308"/>
        <end position="327"/>
    </location>
</feature>
<dbReference type="EMBL" id="JBHMAX010000036">
    <property type="protein sequence ID" value="MFB9733460.1"/>
    <property type="molecule type" value="Genomic_DNA"/>
</dbReference>
<evidence type="ECO:0000313" key="3">
    <source>
        <dbReference type="EMBL" id="MFB9733460.1"/>
    </source>
</evidence>
<accession>A0ABV5V6K4</accession>
<gene>
    <name evidence="3" type="ORF">ACFFN0_15535</name>
</gene>
<dbReference type="Proteomes" id="UP001589613">
    <property type="component" value="Unassembled WGS sequence"/>
</dbReference>
<feature type="region of interest" description="Disordered" evidence="1">
    <location>
        <begin position="473"/>
        <end position="494"/>
    </location>
</feature>
<comment type="caution">
    <text evidence="3">The sequence shown here is derived from an EMBL/GenBank/DDBJ whole genome shotgun (WGS) entry which is preliminary data.</text>
</comment>
<feature type="transmembrane region" description="Helical" evidence="2">
    <location>
        <begin position="251"/>
        <end position="271"/>
    </location>
</feature>
<evidence type="ECO:0000313" key="4">
    <source>
        <dbReference type="Proteomes" id="UP001589613"/>
    </source>
</evidence>
<feature type="compositionally biased region" description="Acidic residues" evidence="1">
    <location>
        <begin position="102"/>
        <end position="111"/>
    </location>
</feature>